<dbReference type="PANTHER" id="PTHR45453">
    <property type="entry name" value="PHOSPHATE REGULON SENSOR PROTEIN PHOR"/>
    <property type="match status" value="1"/>
</dbReference>
<feature type="transmembrane region" description="Helical" evidence="10">
    <location>
        <begin position="6"/>
        <end position="26"/>
    </location>
</feature>
<feature type="domain" description="Histidine kinase" evidence="11">
    <location>
        <begin position="152"/>
        <end position="372"/>
    </location>
</feature>
<dbReference type="Gene3D" id="3.30.565.10">
    <property type="entry name" value="Histidine kinase-like ATPase, C-terminal domain"/>
    <property type="match status" value="1"/>
</dbReference>
<comment type="subcellular location">
    <subcellularLocation>
        <location evidence="2">Cell membrane</location>
    </subcellularLocation>
</comment>
<dbReference type="Proteomes" id="UP000285768">
    <property type="component" value="Chromosome"/>
</dbReference>
<dbReference type="EMBL" id="CP035037">
    <property type="protein sequence ID" value="QAB18491.1"/>
    <property type="molecule type" value="Genomic_DNA"/>
</dbReference>
<dbReference type="GO" id="GO:0016301">
    <property type="term" value="F:kinase activity"/>
    <property type="evidence" value="ECO:0007669"/>
    <property type="project" value="UniProtKB-KW"/>
</dbReference>
<keyword evidence="10" id="KW-0812">Transmembrane</keyword>
<keyword evidence="7" id="KW-0902">Two-component regulatory system</keyword>
<evidence type="ECO:0000256" key="9">
    <source>
        <dbReference type="SAM" id="MobiDB-lite"/>
    </source>
</evidence>
<dbReference type="Pfam" id="PF00512">
    <property type="entry name" value="HisKA"/>
    <property type="match status" value="1"/>
</dbReference>
<accession>A0ABX5QHJ7</accession>
<dbReference type="PANTHER" id="PTHR45453:SF1">
    <property type="entry name" value="PHOSPHATE REGULON SENSOR PROTEIN PHOR"/>
    <property type="match status" value="1"/>
</dbReference>
<dbReference type="PROSITE" id="PS50109">
    <property type="entry name" value="HIS_KIN"/>
    <property type="match status" value="1"/>
</dbReference>
<name>A0ABX5QHJ7_9MICO</name>
<dbReference type="InterPro" id="IPR036097">
    <property type="entry name" value="HisK_dim/P_sf"/>
</dbReference>
<dbReference type="SUPFAM" id="SSF55874">
    <property type="entry name" value="ATPase domain of HSP90 chaperone/DNA topoisomerase II/histidine kinase"/>
    <property type="match status" value="1"/>
</dbReference>
<gene>
    <name evidence="12" type="ORF">Leucomu_11700</name>
</gene>
<evidence type="ECO:0000256" key="6">
    <source>
        <dbReference type="ARBA" id="ARBA00022777"/>
    </source>
</evidence>
<feature type="compositionally biased region" description="Basic residues" evidence="9">
    <location>
        <begin position="379"/>
        <end position="390"/>
    </location>
</feature>
<dbReference type="CDD" id="cd00082">
    <property type="entry name" value="HisKA"/>
    <property type="match status" value="1"/>
</dbReference>
<dbReference type="PRINTS" id="PR00344">
    <property type="entry name" value="BCTRLSENSOR"/>
</dbReference>
<proteinExistence type="predicted"/>
<evidence type="ECO:0000256" key="7">
    <source>
        <dbReference type="ARBA" id="ARBA00023012"/>
    </source>
</evidence>
<evidence type="ECO:0000256" key="10">
    <source>
        <dbReference type="SAM" id="Phobius"/>
    </source>
</evidence>
<dbReference type="EC" id="2.7.13.3" evidence="3"/>
<dbReference type="InterPro" id="IPR036890">
    <property type="entry name" value="HATPase_C_sf"/>
</dbReference>
<dbReference type="SMART" id="SM00388">
    <property type="entry name" value="HisKA"/>
    <property type="match status" value="1"/>
</dbReference>
<organism evidence="12 13">
    <name type="scientific">Leucobacter muris</name>
    <dbReference type="NCBI Taxonomy" id="1935379"/>
    <lineage>
        <taxon>Bacteria</taxon>
        <taxon>Bacillati</taxon>
        <taxon>Actinomycetota</taxon>
        <taxon>Actinomycetes</taxon>
        <taxon>Micrococcales</taxon>
        <taxon>Microbacteriaceae</taxon>
        <taxon>Leucobacter</taxon>
    </lineage>
</organism>
<dbReference type="Gene3D" id="1.10.287.130">
    <property type="match status" value="1"/>
</dbReference>
<dbReference type="Pfam" id="PF02518">
    <property type="entry name" value="HATPase_c"/>
    <property type="match status" value="1"/>
</dbReference>
<dbReference type="InterPro" id="IPR004358">
    <property type="entry name" value="Sig_transdc_His_kin-like_C"/>
</dbReference>
<dbReference type="SMART" id="SM00387">
    <property type="entry name" value="HATPase_c"/>
    <property type="match status" value="1"/>
</dbReference>
<evidence type="ECO:0000256" key="8">
    <source>
        <dbReference type="ARBA" id="ARBA00039401"/>
    </source>
</evidence>
<dbReference type="SUPFAM" id="SSF47384">
    <property type="entry name" value="Homodimeric domain of signal transducing histidine kinase"/>
    <property type="match status" value="1"/>
</dbReference>
<comment type="catalytic activity">
    <reaction evidence="1">
        <text>ATP + protein L-histidine = ADP + protein N-phospho-L-histidine.</text>
        <dbReference type="EC" id="2.7.13.3"/>
    </reaction>
</comment>
<keyword evidence="10" id="KW-1133">Transmembrane helix</keyword>
<protein>
    <recommendedName>
        <fullName evidence="8">Sensor-like histidine kinase SenX3</fullName>
        <ecNumber evidence="3">2.7.13.3</ecNumber>
    </recommendedName>
</protein>
<keyword evidence="13" id="KW-1185">Reference proteome</keyword>
<reference evidence="12 13" key="1">
    <citation type="submission" date="2019-01" db="EMBL/GenBank/DDBJ databases">
        <title>Leucobacter muris sp. nov. isolated from the nose of a laboratory mouse.</title>
        <authorList>
            <person name="Benga L."/>
            <person name="Sproeer C."/>
            <person name="Schumann P."/>
            <person name="Verbarg S."/>
            <person name="Bunk B."/>
            <person name="Engelhardt E."/>
            <person name="Benten P.M."/>
            <person name="Sager M."/>
        </authorList>
    </citation>
    <scope>NUCLEOTIDE SEQUENCE [LARGE SCALE GENOMIC DNA]</scope>
    <source>
        <strain evidence="12 13">DSM 101948</strain>
    </source>
</reference>
<evidence type="ECO:0000313" key="12">
    <source>
        <dbReference type="EMBL" id="QAB18491.1"/>
    </source>
</evidence>
<evidence type="ECO:0000256" key="4">
    <source>
        <dbReference type="ARBA" id="ARBA00022553"/>
    </source>
</evidence>
<feature type="region of interest" description="Disordered" evidence="9">
    <location>
        <begin position="366"/>
        <end position="409"/>
    </location>
</feature>
<keyword evidence="4" id="KW-0597">Phosphoprotein</keyword>
<keyword evidence="6 12" id="KW-0418">Kinase</keyword>
<dbReference type="InterPro" id="IPR005467">
    <property type="entry name" value="His_kinase_dom"/>
</dbReference>
<keyword evidence="5" id="KW-0808">Transferase</keyword>
<dbReference type="RefSeq" id="WP_128387337.1">
    <property type="nucleotide sequence ID" value="NZ_CP035037.1"/>
</dbReference>
<evidence type="ECO:0000256" key="3">
    <source>
        <dbReference type="ARBA" id="ARBA00012438"/>
    </source>
</evidence>
<sequence length="409" mass="44565">MDPTLLVLASTALGAVVGAGVAVTILGMRRAGRRRAAELRPELGEVATTILDEIDMFAVILDSSLTPVYANPIARQERHISDEDIRDPEFLARVRRVMTTGAPDTHEPDPTDPADTVRIHIVRIQRRFAVVLAEDLGEEQRVNAMRRDFIANVSHELKTPIAAIGLLSEAVQQAADEPELVRGFAKSLVKESRRLGELSRDIIQLSEAQSTLRPEDRESVSLRDLVRGEVESHREFAAQHGIELVVTDDSEPDRDATILGRPTSLGTAVANLLSNAIRHSPEGSRVGIGMELQRRSFLVTVTDQGEGIAPEHQPRIFERFYRVDGARTRGEGGTGLGLSITRHTMRAHGGDVDVWSQPGVGSSFTLTFPLHDPEGSSKSSKRAKKARRATRGSAEAAQTAAPVPQKGHQ</sequence>
<dbReference type="InterPro" id="IPR003594">
    <property type="entry name" value="HATPase_dom"/>
</dbReference>
<dbReference type="CDD" id="cd00075">
    <property type="entry name" value="HATPase"/>
    <property type="match status" value="1"/>
</dbReference>
<dbReference type="InterPro" id="IPR050351">
    <property type="entry name" value="BphY/WalK/GraS-like"/>
</dbReference>
<dbReference type="InterPro" id="IPR003661">
    <property type="entry name" value="HisK_dim/P_dom"/>
</dbReference>
<evidence type="ECO:0000313" key="13">
    <source>
        <dbReference type="Proteomes" id="UP000285768"/>
    </source>
</evidence>
<evidence type="ECO:0000256" key="1">
    <source>
        <dbReference type="ARBA" id="ARBA00000085"/>
    </source>
</evidence>
<evidence type="ECO:0000256" key="5">
    <source>
        <dbReference type="ARBA" id="ARBA00022679"/>
    </source>
</evidence>
<evidence type="ECO:0000259" key="11">
    <source>
        <dbReference type="PROSITE" id="PS50109"/>
    </source>
</evidence>
<evidence type="ECO:0000256" key="2">
    <source>
        <dbReference type="ARBA" id="ARBA00004236"/>
    </source>
</evidence>
<keyword evidence="10" id="KW-0472">Membrane</keyword>